<keyword evidence="3" id="KW-0964">Secreted</keyword>
<keyword evidence="8" id="KW-1015">Disulfide bond</keyword>
<organism evidence="13 14">
    <name type="scientific">Ornithorhynchus anatinus</name>
    <name type="common">Duckbill platypus</name>
    <dbReference type="NCBI Taxonomy" id="9258"/>
    <lineage>
        <taxon>Eukaryota</taxon>
        <taxon>Metazoa</taxon>
        <taxon>Chordata</taxon>
        <taxon>Craniata</taxon>
        <taxon>Vertebrata</taxon>
        <taxon>Euteleostomi</taxon>
        <taxon>Mammalia</taxon>
        <taxon>Monotremata</taxon>
        <taxon>Ornithorhynchidae</taxon>
        <taxon>Ornithorhynchus</taxon>
    </lineage>
</organism>
<dbReference type="FunFam" id="1.10.238.10:FF:000068">
    <property type="entry name" value="SPARC isoform 1"/>
    <property type="match status" value="1"/>
</dbReference>
<feature type="region of interest" description="Disordered" evidence="10">
    <location>
        <begin position="104"/>
        <end position="312"/>
    </location>
</feature>
<dbReference type="PROSITE" id="PS50007">
    <property type="entry name" value="PIPLC_X_DOMAIN"/>
    <property type="match status" value="1"/>
</dbReference>
<feature type="compositionally biased region" description="Low complexity" evidence="10">
    <location>
        <begin position="116"/>
        <end position="129"/>
    </location>
</feature>
<dbReference type="CTD" id="8404"/>
<dbReference type="InterPro" id="IPR036058">
    <property type="entry name" value="Kazal_dom_sf"/>
</dbReference>
<feature type="compositionally biased region" description="Polar residues" evidence="10">
    <location>
        <begin position="52"/>
        <end position="64"/>
    </location>
</feature>
<dbReference type="InterPro" id="IPR011992">
    <property type="entry name" value="EF-hand-dom_pair"/>
</dbReference>
<dbReference type="PROSITE" id="PS00018">
    <property type="entry name" value="EF_HAND_1"/>
    <property type="match status" value="1"/>
</dbReference>
<reference evidence="13" key="3">
    <citation type="submission" date="2025-09" db="UniProtKB">
        <authorList>
            <consortium name="Ensembl"/>
        </authorList>
    </citation>
    <scope>IDENTIFICATION</scope>
    <source>
        <strain evidence="13">Glennie</strain>
    </source>
</reference>
<dbReference type="InterPro" id="IPR003645">
    <property type="entry name" value="Fol_N"/>
</dbReference>
<dbReference type="Bgee" id="ENSOANG00000015354">
    <property type="expression patterns" value="Expressed in ovary and 8 other cell types or tissues"/>
</dbReference>
<evidence type="ECO:0000256" key="9">
    <source>
        <dbReference type="ARBA" id="ARBA00023180"/>
    </source>
</evidence>
<dbReference type="Gene3D" id="1.10.238.10">
    <property type="entry name" value="EF-hand"/>
    <property type="match status" value="1"/>
</dbReference>
<evidence type="ECO:0000259" key="11">
    <source>
        <dbReference type="PROSITE" id="PS50222"/>
    </source>
</evidence>
<dbReference type="InterPro" id="IPR002350">
    <property type="entry name" value="Kazal_dom"/>
</dbReference>
<name>F7BAC2_ORNAN</name>
<feature type="compositionally biased region" description="Basic and acidic residues" evidence="10">
    <location>
        <begin position="265"/>
        <end position="308"/>
    </location>
</feature>
<dbReference type="InterPro" id="IPR018247">
    <property type="entry name" value="EF_Hand_1_Ca_BS"/>
</dbReference>
<dbReference type="GeneID" id="100082443"/>
<dbReference type="PROSITE" id="PS50222">
    <property type="entry name" value="EF_HAND_2"/>
    <property type="match status" value="1"/>
</dbReference>
<evidence type="ECO:0000256" key="4">
    <source>
        <dbReference type="ARBA" id="ARBA00022530"/>
    </source>
</evidence>
<dbReference type="GO" id="GO:0050840">
    <property type="term" value="F:extracellular matrix binding"/>
    <property type="evidence" value="ECO:0000318"/>
    <property type="project" value="GO_Central"/>
</dbReference>
<dbReference type="SUPFAM" id="SSF47473">
    <property type="entry name" value="EF-hand"/>
    <property type="match status" value="1"/>
</dbReference>
<dbReference type="PANTHER" id="PTHR13866">
    <property type="entry name" value="SPARC OSTEONECTIN"/>
    <property type="match status" value="1"/>
</dbReference>
<dbReference type="SUPFAM" id="SSF57196">
    <property type="entry name" value="EGF/Laminin"/>
    <property type="match status" value="1"/>
</dbReference>
<keyword evidence="5" id="KW-0479">Metal-binding</keyword>
<evidence type="ECO:0000259" key="12">
    <source>
        <dbReference type="PROSITE" id="PS51465"/>
    </source>
</evidence>
<evidence type="ECO:0000256" key="3">
    <source>
        <dbReference type="ARBA" id="ARBA00022525"/>
    </source>
</evidence>
<dbReference type="OrthoDB" id="9972865at2759"/>
<dbReference type="Pfam" id="PF00050">
    <property type="entry name" value="Kazal_1"/>
    <property type="match status" value="1"/>
</dbReference>
<dbReference type="Proteomes" id="UP000002279">
    <property type="component" value="Chromosome 12"/>
</dbReference>
<evidence type="ECO:0000256" key="7">
    <source>
        <dbReference type="ARBA" id="ARBA00022837"/>
    </source>
</evidence>
<feature type="compositionally biased region" description="Basic and acidic residues" evidence="10">
    <location>
        <begin position="188"/>
        <end position="204"/>
    </location>
</feature>
<dbReference type="GeneTree" id="ENSGT00510000046787"/>
<dbReference type="InterPro" id="IPR019577">
    <property type="entry name" value="SPARC/Testican_Ca-bd-dom"/>
</dbReference>
<comment type="subcellular location">
    <subcellularLocation>
        <location evidence="1">Secreted</location>
        <location evidence="1">Extracellular space</location>
        <location evidence="1">Extracellular matrix</location>
    </subcellularLocation>
</comment>
<dbReference type="InterPro" id="IPR015369">
    <property type="entry name" value="Follistatin/Osteonectin_EGF"/>
</dbReference>
<dbReference type="PANTHER" id="PTHR13866:SF16">
    <property type="entry name" value="SPARC-LIKE PROTEIN 1"/>
    <property type="match status" value="1"/>
</dbReference>
<keyword evidence="7" id="KW-0106">Calcium</keyword>
<dbReference type="InterPro" id="IPR001999">
    <property type="entry name" value="Osteonectin_CS"/>
</dbReference>
<dbReference type="FunFam" id="3.30.60.30:FF:000004">
    <property type="entry name" value="SPARC isoform 1"/>
    <property type="match status" value="1"/>
</dbReference>
<dbReference type="KEGG" id="oaa:100082443"/>
<keyword evidence="4" id="KW-0272">Extracellular matrix</keyword>
<dbReference type="SMART" id="SM00274">
    <property type="entry name" value="FOLN"/>
    <property type="match status" value="1"/>
</dbReference>
<feature type="region of interest" description="Disordered" evidence="10">
    <location>
        <begin position="1"/>
        <end position="78"/>
    </location>
</feature>
<dbReference type="STRING" id="9258.ENSOANP00000024159"/>
<dbReference type="GO" id="GO:0050807">
    <property type="term" value="P:regulation of synapse organization"/>
    <property type="evidence" value="ECO:0000318"/>
    <property type="project" value="GO_Central"/>
</dbReference>
<proteinExistence type="inferred from homology"/>
<feature type="compositionally biased region" description="Polar residues" evidence="10">
    <location>
        <begin position="245"/>
        <end position="261"/>
    </location>
</feature>
<evidence type="ECO:0000313" key="14">
    <source>
        <dbReference type="Proteomes" id="UP000002279"/>
    </source>
</evidence>
<evidence type="ECO:0000256" key="2">
    <source>
        <dbReference type="ARBA" id="ARBA00006404"/>
    </source>
</evidence>
<reference evidence="13" key="2">
    <citation type="submission" date="2025-08" db="UniProtKB">
        <authorList>
            <consortium name="Ensembl"/>
        </authorList>
    </citation>
    <scope>IDENTIFICATION</scope>
    <source>
        <strain evidence="13">Glennie</strain>
    </source>
</reference>
<accession>F7BAC2</accession>
<evidence type="ECO:0000256" key="8">
    <source>
        <dbReference type="ARBA" id="ARBA00023157"/>
    </source>
</evidence>
<evidence type="ECO:0000256" key="6">
    <source>
        <dbReference type="ARBA" id="ARBA00022729"/>
    </source>
</evidence>
<evidence type="ECO:0000256" key="5">
    <source>
        <dbReference type="ARBA" id="ARBA00022723"/>
    </source>
</evidence>
<dbReference type="CDD" id="cd16231">
    <property type="entry name" value="EFh_SPARC_like"/>
    <property type="match status" value="1"/>
</dbReference>
<feature type="compositionally biased region" description="Acidic residues" evidence="10">
    <location>
        <begin position="138"/>
        <end position="147"/>
    </location>
</feature>
<evidence type="ECO:0000256" key="10">
    <source>
        <dbReference type="SAM" id="MobiDB-lite"/>
    </source>
</evidence>
<dbReference type="RefSeq" id="XP_028932446.1">
    <property type="nucleotide sequence ID" value="XM_029076613.2"/>
</dbReference>
<gene>
    <name evidence="13" type="primary">SPARCL1</name>
</gene>
<dbReference type="HOGENOM" id="CLU_504276_0_0_1"/>
<dbReference type="Ensembl" id="ENSOANT00000024163.4">
    <property type="protein sequence ID" value="ENSOANP00000024159.4"/>
    <property type="gene ID" value="ENSOANG00000015354.4"/>
</dbReference>
<dbReference type="InterPro" id="IPR002048">
    <property type="entry name" value="EF_hand_dom"/>
</dbReference>
<sequence length="552" mass="61643">MSKFLKKKNPEESLTLDSSKKIAGRFGRVDRAPCSQVTSPRSKKSKRKLPSGQTSSTQQLQFSEDGSRRSRRLESQKRGLETMKTLVFILCFIGAATSTLATSRNTAEDSQPTAGSLSSVQSAQTTSAADRVEVTPLDGEDSEDEPSLGESREELGNHTTSLTLAEGTATEKSKVEKLGSDQPPGSSDDLKSFEDSGIKPKDPQDVLSVNLESGPSKSGLASPQSKNQGGEQPKEADVPEGYSGKKQNSTEIPEELNQSLGISEGQDKEYSQVDTRKEETKELIESADRQNQEDKVKASENSPPKDDSSSINWKQLSVDPCLNFQCKRGKVCEIDVHGEPRCVCQDPATCPPAKLLDQVCGNDNHTYDSTCHLFGMKCGLEGTKKGQHLQLDYVGACKYIPPCTEFEASQFPLRMRDWLKNILMQLYEHGSDSSGYLTEKQRSKVRKIYLDEKRLQSGDHPIDLLLRDFKKNYHMYVYPVHWQFRELDQHPTDRALSHSELAHLRASLVPLEHCITRFFEECDADQDKHISLREWGQCFGIKEEDVDENLLI</sequence>
<feature type="domain" description="EF-hand" evidence="11">
    <location>
        <begin position="510"/>
        <end position="545"/>
    </location>
</feature>
<evidence type="ECO:0000256" key="1">
    <source>
        <dbReference type="ARBA" id="ARBA00004498"/>
    </source>
</evidence>
<dbReference type="PROSITE" id="PS51465">
    <property type="entry name" value="KAZAL_2"/>
    <property type="match status" value="1"/>
</dbReference>
<dbReference type="Gene3D" id="3.30.60.30">
    <property type="match status" value="1"/>
</dbReference>
<dbReference type="GO" id="GO:0005509">
    <property type="term" value="F:calcium ion binding"/>
    <property type="evidence" value="ECO:0000318"/>
    <property type="project" value="GO_Central"/>
</dbReference>
<dbReference type="SUPFAM" id="SSF100895">
    <property type="entry name" value="Kazal-type serine protease inhibitors"/>
    <property type="match status" value="1"/>
</dbReference>
<dbReference type="OMA" id="FEASQFP"/>
<dbReference type="PROSITE" id="PS00612">
    <property type="entry name" value="OSTEONECTIN_1"/>
    <property type="match status" value="1"/>
</dbReference>
<feature type="compositionally biased region" description="Polar residues" evidence="10">
    <location>
        <begin position="104"/>
        <end position="115"/>
    </location>
</feature>
<dbReference type="GO" id="GO:0005615">
    <property type="term" value="C:extracellular space"/>
    <property type="evidence" value="ECO:0000318"/>
    <property type="project" value="GO_Central"/>
</dbReference>
<keyword evidence="14" id="KW-1185">Reference proteome</keyword>
<comment type="similarity">
    <text evidence="2">Belongs to the SPARC family.</text>
</comment>
<dbReference type="AlphaFoldDB" id="F7BAC2"/>
<dbReference type="eggNOG" id="KOG4004">
    <property type="taxonomic scope" value="Eukaryota"/>
</dbReference>
<keyword evidence="9" id="KW-0325">Glycoprotein</keyword>
<reference evidence="13 14" key="1">
    <citation type="journal article" date="2008" name="Nature">
        <title>Genome analysis of the platypus reveals unique signatures of evolution.</title>
        <authorList>
            <person name="Warren W.C."/>
            <person name="Hillier L.W."/>
            <person name="Marshall Graves J.A."/>
            <person name="Birney E."/>
            <person name="Ponting C.P."/>
            <person name="Grutzner F."/>
            <person name="Belov K."/>
            <person name="Miller W."/>
            <person name="Clarke L."/>
            <person name="Chinwalla A.T."/>
            <person name="Yang S.P."/>
            <person name="Heger A."/>
            <person name="Locke D.P."/>
            <person name="Miethke P."/>
            <person name="Waters P.D."/>
            <person name="Veyrunes F."/>
            <person name="Fulton L."/>
            <person name="Fulton B."/>
            <person name="Graves T."/>
            <person name="Wallis J."/>
            <person name="Puente X.S."/>
            <person name="Lopez-Otin C."/>
            <person name="Ordonez G.R."/>
            <person name="Eichler E.E."/>
            <person name="Chen L."/>
            <person name="Cheng Z."/>
            <person name="Deakin J.E."/>
            <person name="Alsop A."/>
            <person name="Thompson K."/>
            <person name="Kirby P."/>
            <person name="Papenfuss A.T."/>
            <person name="Wakefield M.J."/>
            <person name="Olender T."/>
            <person name="Lancet D."/>
            <person name="Huttley G.A."/>
            <person name="Smit A.F."/>
            <person name="Pask A."/>
            <person name="Temple-Smith P."/>
            <person name="Batzer M.A."/>
            <person name="Walker J.A."/>
            <person name="Konkel M.K."/>
            <person name="Harris R.S."/>
            <person name="Whittington C.M."/>
            <person name="Wong E.S."/>
            <person name="Gemmell N.J."/>
            <person name="Buschiazzo E."/>
            <person name="Vargas Jentzsch I.M."/>
            <person name="Merkel A."/>
            <person name="Schmitz J."/>
            <person name="Zemann A."/>
            <person name="Churakov G."/>
            <person name="Kriegs J.O."/>
            <person name="Brosius J."/>
            <person name="Murchison E.P."/>
            <person name="Sachidanandam R."/>
            <person name="Smith C."/>
            <person name="Hannon G.J."/>
            <person name="Tsend-Ayush E."/>
            <person name="McMillan D."/>
            <person name="Attenborough R."/>
            <person name="Rens W."/>
            <person name="Ferguson-Smith M."/>
            <person name="Lefevre C.M."/>
            <person name="Sharp J.A."/>
            <person name="Nicholas K.R."/>
            <person name="Ray D.A."/>
            <person name="Kube M."/>
            <person name="Reinhardt R."/>
            <person name="Pringle T.H."/>
            <person name="Taylor J."/>
            <person name="Jones R.C."/>
            <person name="Nixon B."/>
            <person name="Dacheux J.L."/>
            <person name="Niwa H."/>
            <person name="Sekita Y."/>
            <person name="Huang X."/>
            <person name="Stark A."/>
            <person name="Kheradpour P."/>
            <person name="Kellis M."/>
            <person name="Flicek P."/>
            <person name="Chen Y."/>
            <person name="Webber C."/>
            <person name="Hardison R."/>
            <person name="Nelson J."/>
            <person name="Hallsworth-Pepin K."/>
            <person name="Delehaunty K."/>
            <person name="Markovic C."/>
            <person name="Minx P."/>
            <person name="Feng Y."/>
            <person name="Kremitzki C."/>
            <person name="Mitreva M."/>
            <person name="Glasscock J."/>
            <person name="Wylie T."/>
            <person name="Wohldmann P."/>
            <person name="Thiru P."/>
            <person name="Nhan M.N."/>
            <person name="Pohl C.S."/>
            <person name="Smith S.M."/>
            <person name="Hou S."/>
            <person name="Nefedov M."/>
            <person name="de Jong P.J."/>
            <person name="Renfree M.B."/>
            <person name="Mardis E.R."/>
            <person name="Wilson R.K."/>
        </authorList>
    </citation>
    <scope>NUCLEOTIDE SEQUENCE [LARGE SCALE GENOMIC DNA]</scope>
    <source>
        <strain evidence="13 14">Glennie</strain>
    </source>
</reference>
<protein>
    <submittedName>
        <fullName evidence="13">SPARC like 1</fullName>
    </submittedName>
</protein>
<dbReference type="Pfam" id="PF10591">
    <property type="entry name" value="SPARC_Ca_bdg"/>
    <property type="match status" value="1"/>
</dbReference>
<feature type="compositionally biased region" description="Polar residues" evidence="10">
    <location>
        <begin position="210"/>
        <end position="230"/>
    </location>
</feature>
<dbReference type="Pfam" id="PF09289">
    <property type="entry name" value="FOLN"/>
    <property type="match status" value="1"/>
</dbReference>
<feature type="compositionally biased region" description="Basic and acidic residues" evidence="10">
    <location>
        <begin position="65"/>
        <end position="78"/>
    </location>
</feature>
<evidence type="ECO:0000313" key="13">
    <source>
        <dbReference type="Ensembl" id="ENSOANP00000024159.4"/>
    </source>
</evidence>
<dbReference type="GO" id="GO:0005518">
    <property type="term" value="F:collagen binding"/>
    <property type="evidence" value="ECO:0000318"/>
    <property type="project" value="GO_Central"/>
</dbReference>
<keyword evidence="6" id="KW-0732">Signal</keyword>
<dbReference type="InParanoid" id="F7BAC2"/>
<feature type="domain" description="Kazal-like" evidence="12">
    <location>
        <begin position="343"/>
        <end position="399"/>
    </location>
</feature>
<dbReference type="PROSITE" id="PS00613">
    <property type="entry name" value="OSTEONECTIN_2"/>
    <property type="match status" value="1"/>
</dbReference>
<feature type="compositionally biased region" description="Basic and acidic residues" evidence="10">
    <location>
        <begin position="169"/>
        <end position="179"/>
    </location>
</feature>
<dbReference type="SMART" id="SM00280">
    <property type="entry name" value="KAZAL"/>
    <property type="match status" value="1"/>
</dbReference>